<name>A0A6I1MNG7_9CLOT</name>
<evidence type="ECO:0000256" key="4">
    <source>
        <dbReference type="RuleBase" id="RU003512"/>
    </source>
</evidence>
<comment type="caution">
    <text evidence="5">The sequence shown here is derived from an EMBL/GenBank/DDBJ whole genome shotgun (WGS) entry which is preliminary data.</text>
</comment>
<dbReference type="InterPro" id="IPR006129">
    <property type="entry name" value="AdhesinB"/>
</dbReference>
<evidence type="ECO:0000256" key="2">
    <source>
        <dbReference type="ARBA" id="ARBA00022448"/>
    </source>
</evidence>
<dbReference type="PANTHER" id="PTHR42953">
    <property type="entry name" value="HIGH-AFFINITY ZINC UPTAKE SYSTEM PROTEIN ZNUA-RELATED"/>
    <property type="match status" value="1"/>
</dbReference>
<dbReference type="GO" id="GO:0030001">
    <property type="term" value="P:metal ion transport"/>
    <property type="evidence" value="ECO:0007669"/>
    <property type="project" value="InterPro"/>
</dbReference>
<proteinExistence type="inferred from homology"/>
<dbReference type="GO" id="GO:0046872">
    <property type="term" value="F:metal ion binding"/>
    <property type="evidence" value="ECO:0007669"/>
    <property type="project" value="InterPro"/>
</dbReference>
<accession>A0A6I1MNG7</accession>
<keyword evidence="2 4" id="KW-0813">Transport</keyword>
<dbReference type="EMBL" id="WHJC01000190">
    <property type="protein sequence ID" value="MPQ44303.1"/>
    <property type="molecule type" value="Genomic_DNA"/>
</dbReference>
<evidence type="ECO:0000313" key="6">
    <source>
        <dbReference type="Proteomes" id="UP000430345"/>
    </source>
</evidence>
<protein>
    <submittedName>
        <fullName evidence="5">ABC transporter substrate-binding protein</fullName>
    </submittedName>
</protein>
<reference evidence="5 6" key="1">
    <citation type="submission" date="2019-10" db="EMBL/GenBank/DDBJ databases">
        <title>The Genome Sequence of Clostridium tarantellae Isolated from Fish Brain.</title>
        <authorList>
            <person name="Bano L."/>
            <person name="Kiel M."/>
            <person name="Sales G."/>
            <person name="Doxey A.C."/>
            <person name="Mansfield M.J."/>
            <person name="Schiavone M."/>
            <person name="Rossetto O."/>
            <person name="Pirazzini M."/>
            <person name="Dobrindt U."/>
            <person name="Montecucco C."/>
        </authorList>
    </citation>
    <scope>NUCLEOTIDE SEQUENCE [LARGE SCALE GENOMIC DNA]</scope>
    <source>
        <strain evidence="5 6">DSM 3997</strain>
    </source>
</reference>
<dbReference type="InterPro" id="IPR006128">
    <property type="entry name" value="Lipoprotein_PsaA-like"/>
</dbReference>
<dbReference type="InterPro" id="IPR006127">
    <property type="entry name" value="ZnuA-like"/>
</dbReference>
<dbReference type="OrthoDB" id="9810636at2"/>
<organism evidence="5 6">
    <name type="scientific">Clostridium tarantellae</name>
    <dbReference type="NCBI Taxonomy" id="39493"/>
    <lineage>
        <taxon>Bacteria</taxon>
        <taxon>Bacillati</taxon>
        <taxon>Bacillota</taxon>
        <taxon>Clostridia</taxon>
        <taxon>Eubacteriales</taxon>
        <taxon>Clostridiaceae</taxon>
        <taxon>Clostridium</taxon>
    </lineage>
</organism>
<sequence length="310" mass="35135">MKKLTWVLTILVMTIGLLGGCAKNNNEKVENNKLKVATTIDPLTELTEIIGGDKVEITTMVSKGSEPHDFEPSTKDLIELNKSDIFIYNGLELENWIDKVLETIENKNIEIVNASKGITPIEYNEENEVENKHSHEEGHNHGKIDPHVWLSLKDIQIQADNIKNALIKKDKENESFYTSNYNKFIKEVNDLYNEYDSKMNSLSSKDLVTGHAAFGYLCRDFNLNQVSVEDVFGEGEITPQHLKSIVDFCKENNIKTIFMPELVSPKVSETLANEVGAKIESIYSLESNEDGLTYLEAMKSNLQKIYNNLK</sequence>
<dbReference type="SUPFAM" id="SSF53807">
    <property type="entry name" value="Helical backbone' metal receptor"/>
    <property type="match status" value="1"/>
</dbReference>
<dbReference type="AlphaFoldDB" id="A0A6I1MNG7"/>
<gene>
    <name evidence="5" type="ORF">GBZ86_11085</name>
</gene>
<keyword evidence="6" id="KW-1185">Reference proteome</keyword>
<evidence type="ECO:0000313" key="5">
    <source>
        <dbReference type="EMBL" id="MPQ44303.1"/>
    </source>
</evidence>
<evidence type="ECO:0000256" key="3">
    <source>
        <dbReference type="ARBA" id="ARBA00022729"/>
    </source>
</evidence>
<dbReference type="Gene3D" id="3.40.50.1980">
    <property type="entry name" value="Nitrogenase molybdenum iron protein domain"/>
    <property type="match status" value="2"/>
</dbReference>
<comment type="similarity">
    <text evidence="1 4">Belongs to the bacterial solute-binding protein 9 family.</text>
</comment>
<dbReference type="PANTHER" id="PTHR42953:SF3">
    <property type="entry name" value="HIGH-AFFINITY ZINC UPTAKE SYSTEM PROTEIN ZNUA"/>
    <property type="match status" value="1"/>
</dbReference>
<dbReference type="PRINTS" id="PR00690">
    <property type="entry name" value="ADHESNFAMILY"/>
</dbReference>
<dbReference type="GO" id="GO:0007155">
    <property type="term" value="P:cell adhesion"/>
    <property type="evidence" value="ECO:0007669"/>
    <property type="project" value="InterPro"/>
</dbReference>
<dbReference type="Proteomes" id="UP000430345">
    <property type="component" value="Unassembled WGS sequence"/>
</dbReference>
<keyword evidence="3" id="KW-0732">Signal</keyword>
<dbReference type="Pfam" id="PF01297">
    <property type="entry name" value="ZnuA"/>
    <property type="match status" value="1"/>
</dbReference>
<dbReference type="PRINTS" id="PR00691">
    <property type="entry name" value="ADHESINB"/>
</dbReference>
<dbReference type="PROSITE" id="PS51257">
    <property type="entry name" value="PROKAR_LIPOPROTEIN"/>
    <property type="match status" value="1"/>
</dbReference>
<dbReference type="InterPro" id="IPR050492">
    <property type="entry name" value="Bact_metal-bind_prot9"/>
</dbReference>
<evidence type="ECO:0000256" key="1">
    <source>
        <dbReference type="ARBA" id="ARBA00011028"/>
    </source>
</evidence>